<feature type="signal peptide" evidence="2">
    <location>
        <begin position="1"/>
        <end position="38"/>
    </location>
</feature>
<dbReference type="InterPro" id="IPR013036">
    <property type="entry name" value="DUF1587"/>
</dbReference>
<evidence type="ECO:0000256" key="1">
    <source>
        <dbReference type="SAM" id="MobiDB-lite"/>
    </source>
</evidence>
<dbReference type="Proteomes" id="UP000319342">
    <property type="component" value="Chromosome"/>
</dbReference>
<dbReference type="Pfam" id="PF07631">
    <property type="entry name" value="PSD4"/>
    <property type="match status" value="1"/>
</dbReference>
<keyword evidence="2" id="KW-0732">Signal</keyword>
<feature type="domain" description="DUF1595" evidence="7">
    <location>
        <begin position="220"/>
        <end position="272"/>
    </location>
</feature>
<accession>A0A518CWB9</accession>
<evidence type="ECO:0000259" key="3">
    <source>
        <dbReference type="Pfam" id="PF07624"/>
    </source>
</evidence>
<dbReference type="Pfam" id="PF07627">
    <property type="entry name" value="PSCyt3"/>
    <property type="match status" value="1"/>
</dbReference>
<proteinExistence type="predicted"/>
<name>A0A518CWB9_9BACT</name>
<feature type="domain" description="DUF1585" evidence="3">
    <location>
        <begin position="543"/>
        <end position="616"/>
    </location>
</feature>
<dbReference type="InterPro" id="IPR013042">
    <property type="entry name" value="DUF1592"/>
</dbReference>
<dbReference type="Pfam" id="PF07637">
    <property type="entry name" value="PSD5"/>
    <property type="match status" value="1"/>
</dbReference>
<feature type="chain" id="PRO_5021727818" description="Planctomycete cytochrome C" evidence="2">
    <location>
        <begin position="39"/>
        <end position="624"/>
    </location>
</feature>
<dbReference type="OrthoDB" id="175242at2"/>
<dbReference type="InterPro" id="IPR013043">
    <property type="entry name" value="DUF1595"/>
</dbReference>
<dbReference type="EMBL" id="CP036290">
    <property type="protein sequence ID" value="QDU83526.1"/>
    <property type="molecule type" value="Genomic_DNA"/>
</dbReference>
<feature type="domain" description="DUF1587" evidence="4">
    <location>
        <begin position="143"/>
        <end position="205"/>
    </location>
</feature>
<evidence type="ECO:0000259" key="7">
    <source>
        <dbReference type="Pfam" id="PF07637"/>
    </source>
</evidence>
<dbReference type="AlphaFoldDB" id="A0A518CWB9"/>
<evidence type="ECO:0000259" key="5">
    <source>
        <dbReference type="Pfam" id="PF07627"/>
    </source>
</evidence>
<evidence type="ECO:0000259" key="4">
    <source>
        <dbReference type="Pfam" id="PF07626"/>
    </source>
</evidence>
<dbReference type="InterPro" id="IPR013039">
    <property type="entry name" value="DUF1588"/>
</dbReference>
<evidence type="ECO:0000313" key="8">
    <source>
        <dbReference type="EMBL" id="QDU83526.1"/>
    </source>
</evidence>
<organism evidence="8 9">
    <name type="scientific">Rohdeia mirabilis</name>
    <dbReference type="NCBI Taxonomy" id="2528008"/>
    <lineage>
        <taxon>Bacteria</taxon>
        <taxon>Pseudomonadati</taxon>
        <taxon>Planctomycetota</taxon>
        <taxon>Planctomycetia</taxon>
        <taxon>Planctomycetia incertae sedis</taxon>
        <taxon>Rohdeia</taxon>
    </lineage>
</organism>
<evidence type="ECO:0008006" key="10">
    <source>
        <dbReference type="Google" id="ProtNLM"/>
    </source>
</evidence>
<dbReference type="InterPro" id="IPR011478">
    <property type="entry name" value="DUF1585"/>
</dbReference>
<sequence precursor="true">MIVLHAPSALRALATGLCLVASLGLGLGLAGPTTAAHAGDDAGTGPDSEFRVLVDGACTTCHGGPVPESGLDLEGDFAALAADGERWRDLLERVSAGEMPPPSALAEDGPDAPRLSAEQRTRFLELGGELLAPAAPPRASTLRRLTRFQFEHSVEALLGVRYDASRTFPRDAAADGFDTVGDVMFLTDLLVEKYFDAAVEIANAVQRDDAARARLAGEPRAVVERLLLFAFRRPPTEDEVEGRLALVAEGDEPLRAVLLSILVSPHFLFRVESDHAGERPLPLEPHELAARLAFLVWGRGPDAELFELASTGALVEDHVLRGQLARLLDDPRSRVLADDFGAQWLGYRRILEAAVDFRTYEGFSDGLKRSMYEESARFFDTLVRADLSLVDLVAADWTFVDRTLAKHYGIEMEPKGFERVEVAEFGRGGVLGQGSVLTITSHPDRTSPVLRGAWVLDALLGTPPPPPPPDAGALPPERGGDAGKETGPTVRARLELHRAEARCASCHARIDPLGFALEEFDGVGVRRATEKGAPVDTLGVLPDGTEVDGARALGRYLAERPEALARAFVERLFVYGIGRAPEAWDEPAIEGVLAAGEERGWRTRALIEAFVLSAPFRERGVTAR</sequence>
<dbReference type="Pfam" id="PF07624">
    <property type="entry name" value="PSD2"/>
    <property type="match status" value="1"/>
</dbReference>
<dbReference type="Pfam" id="PF07626">
    <property type="entry name" value="PSD3"/>
    <property type="match status" value="1"/>
</dbReference>
<dbReference type="RefSeq" id="WP_145183378.1">
    <property type="nucleotide sequence ID" value="NZ_CP036290.1"/>
</dbReference>
<feature type="domain" description="DUF1588" evidence="5">
    <location>
        <begin position="427"/>
        <end position="529"/>
    </location>
</feature>
<keyword evidence="9" id="KW-1185">Reference proteome</keyword>
<gene>
    <name evidence="8" type="ORF">Pla163_06250</name>
</gene>
<reference evidence="8 9" key="1">
    <citation type="submission" date="2019-02" db="EMBL/GenBank/DDBJ databases">
        <title>Deep-cultivation of Planctomycetes and their phenomic and genomic characterization uncovers novel biology.</title>
        <authorList>
            <person name="Wiegand S."/>
            <person name="Jogler M."/>
            <person name="Boedeker C."/>
            <person name="Pinto D."/>
            <person name="Vollmers J."/>
            <person name="Rivas-Marin E."/>
            <person name="Kohn T."/>
            <person name="Peeters S.H."/>
            <person name="Heuer A."/>
            <person name="Rast P."/>
            <person name="Oberbeckmann S."/>
            <person name="Bunk B."/>
            <person name="Jeske O."/>
            <person name="Meyerdierks A."/>
            <person name="Storesund J.E."/>
            <person name="Kallscheuer N."/>
            <person name="Luecker S."/>
            <person name="Lage O.M."/>
            <person name="Pohl T."/>
            <person name="Merkel B.J."/>
            <person name="Hornburger P."/>
            <person name="Mueller R.-W."/>
            <person name="Bruemmer F."/>
            <person name="Labrenz M."/>
            <person name="Spormann A.M."/>
            <person name="Op den Camp H."/>
            <person name="Overmann J."/>
            <person name="Amann R."/>
            <person name="Jetten M.S.M."/>
            <person name="Mascher T."/>
            <person name="Medema M.H."/>
            <person name="Devos D.P."/>
            <person name="Kaster A.-K."/>
            <person name="Ovreas L."/>
            <person name="Rohde M."/>
            <person name="Galperin M.Y."/>
            <person name="Jogler C."/>
        </authorList>
    </citation>
    <scope>NUCLEOTIDE SEQUENCE [LARGE SCALE GENOMIC DNA]</scope>
    <source>
        <strain evidence="8 9">Pla163</strain>
    </source>
</reference>
<feature type="domain" description="DUF1592" evidence="6">
    <location>
        <begin position="283"/>
        <end position="410"/>
    </location>
</feature>
<evidence type="ECO:0000256" key="2">
    <source>
        <dbReference type="SAM" id="SignalP"/>
    </source>
</evidence>
<evidence type="ECO:0000313" key="9">
    <source>
        <dbReference type="Proteomes" id="UP000319342"/>
    </source>
</evidence>
<evidence type="ECO:0000259" key="6">
    <source>
        <dbReference type="Pfam" id="PF07631"/>
    </source>
</evidence>
<protein>
    <recommendedName>
        <fullName evidence="10">Planctomycete cytochrome C</fullName>
    </recommendedName>
</protein>
<feature type="region of interest" description="Disordered" evidence="1">
    <location>
        <begin position="460"/>
        <end position="487"/>
    </location>
</feature>